<dbReference type="EMBL" id="DSDO01000396">
    <property type="protein sequence ID" value="HDR47198.1"/>
    <property type="molecule type" value="Genomic_DNA"/>
</dbReference>
<dbReference type="PANTHER" id="PTHR41247:SF1">
    <property type="entry name" value="HTH-TYPE TRANSCRIPTIONAL REPRESSOR YCNK"/>
    <property type="match status" value="1"/>
</dbReference>
<dbReference type="InterPro" id="IPR008719">
    <property type="entry name" value="N2O_reductase_NosL"/>
</dbReference>
<evidence type="ECO:0000313" key="1">
    <source>
        <dbReference type="EMBL" id="HDR47198.1"/>
    </source>
</evidence>
<organism evidence="1">
    <name type="scientific">Geoalkalibacter subterraneus</name>
    <dbReference type="NCBI Taxonomy" id="483547"/>
    <lineage>
        <taxon>Bacteria</taxon>
        <taxon>Pseudomonadati</taxon>
        <taxon>Thermodesulfobacteriota</taxon>
        <taxon>Desulfuromonadia</taxon>
        <taxon>Desulfuromonadales</taxon>
        <taxon>Geoalkalibacteraceae</taxon>
        <taxon>Geoalkalibacter</taxon>
    </lineage>
</organism>
<proteinExistence type="predicted"/>
<dbReference type="Proteomes" id="UP000886162">
    <property type="component" value="Unassembled WGS sequence"/>
</dbReference>
<dbReference type="SUPFAM" id="SSF160387">
    <property type="entry name" value="NosL/MerB-like"/>
    <property type="match status" value="1"/>
</dbReference>
<dbReference type="Gene3D" id="3.30.70.2050">
    <property type="match status" value="1"/>
</dbReference>
<sequence>MMWTPAVLPGIAVQWRIQVKLWPVPVVFWILAMAKIRQFEYSRSGKVRNKSPLVYVFLPVHFLKSGSYSQRRSSMRKQFIWVLLALLVTTNGWGHETDRLTPAAGDRCAVCGMYVATYPNWVAAAEFSDGALVFFDGPKDMFAYYFNLPAYRPGDKRKDLVGLYVTEYFTMERVLAQDVYFVAGSEVLGPMGHELVPVAGDDALARFLSKHGGKKVLCFSAGSLQEVESGLGGP</sequence>
<evidence type="ECO:0008006" key="2">
    <source>
        <dbReference type="Google" id="ProtNLM"/>
    </source>
</evidence>
<dbReference type="Pfam" id="PF05573">
    <property type="entry name" value="NosL"/>
    <property type="match status" value="1"/>
</dbReference>
<dbReference type="AlphaFoldDB" id="A0A831L8H0"/>
<protein>
    <recommendedName>
        <fullName evidence="2">Nitrous oxide reductase accessory protein NosL</fullName>
    </recommendedName>
</protein>
<comment type="caution">
    <text evidence="1">The sequence shown here is derived from an EMBL/GenBank/DDBJ whole genome shotgun (WGS) entry which is preliminary data.</text>
</comment>
<reference evidence="1" key="1">
    <citation type="journal article" date="2020" name="mSystems">
        <title>Genome- and Community-Level Interaction Insights into Carbon Utilization and Element Cycling Functions of Hydrothermarchaeota in Hydrothermal Sediment.</title>
        <authorList>
            <person name="Zhou Z."/>
            <person name="Liu Y."/>
            <person name="Xu W."/>
            <person name="Pan J."/>
            <person name="Luo Z.H."/>
            <person name="Li M."/>
        </authorList>
    </citation>
    <scope>NUCLEOTIDE SEQUENCE [LARGE SCALE GENOMIC DNA]</scope>
    <source>
        <strain evidence="1">SpSt-1220</strain>
    </source>
</reference>
<gene>
    <name evidence="1" type="ORF">ENN94_05790</name>
</gene>
<dbReference type="PANTHER" id="PTHR41247">
    <property type="entry name" value="HTH-TYPE TRANSCRIPTIONAL REPRESSOR YCNK"/>
    <property type="match status" value="1"/>
</dbReference>
<accession>A0A831L8H0</accession>
<name>A0A831L8H0_9BACT</name>